<gene>
    <name evidence="2" type="ORF">RHGRI_028026</name>
</gene>
<feature type="domain" description="FHA" evidence="1">
    <location>
        <begin position="398"/>
        <end position="431"/>
    </location>
</feature>
<protein>
    <recommendedName>
        <fullName evidence="1">FHA domain-containing protein</fullName>
    </recommendedName>
</protein>
<evidence type="ECO:0000313" key="3">
    <source>
        <dbReference type="Proteomes" id="UP000823749"/>
    </source>
</evidence>
<comment type="caution">
    <text evidence="2">The sequence shown here is derived from an EMBL/GenBank/DDBJ whole genome shotgun (WGS) entry which is preliminary data.</text>
</comment>
<accession>A0AAV6IE25</accession>
<dbReference type="SUPFAM" id="SSF52058">
    <property type="entry name" value="L domain-like"/>
    <property type="match status" value="1"/>
</dbReference>
<dbReference type="AlphaFoldDB" id="A0AAV6IE25"/>
<dbReference type="InterPro" id="IPR036047">
    <property type="entry name" value="F-box-like_dom_sf"/>
</dbReference>
<dbReference type="Pfam" id="PF00646">
    <property type="entry name" value="F-box"/>
    <property type="match status" value="1"/>
</dbReference>
<reference evidence="2" key="1">
    <citation type="submission" date="2020-08" db="EMBL/GenBank/DDBJ databases">
        <title>Plant Genome Project.</title>
        <authorList>
            <person name="Zhang R.-G."/>
        </authorList>
    </citation>
    <scope>NUCLEOTIDE SEQUENCE</scope>
    <source>
        <strain evidence="2">WSP0</strain>
        <tissue evidence="2">Leaf</tissue>
    </source>
</reference>
<name>A0AAV6IE25_9ERIC</name>
<dbReference type="InterPro" id="IPR055357">
    <property type="entry name" value="LRR_At1g61320_AtMIF1"/>
</dbReference>
<dbReference type="InterPro" id="IPR053772">
    <property type="entry name" value="At1g61320/At1g61330-like"/>
</dbReference>
<dbReference type="PANTHER" id="PTHR34145">
    <property type="entry name" value="OS02G0105600 PROTEIN"/>
    <property type="match status" value="1"/>
</dbReference>
<dbReference type="PROSITE" id="PS50006">
    <property type="entry name" value="FHA_DOMAIN"/>
    <property type="match status" value="1"/>
</dbReference>
<dbReference type="Proteomes" id="UP000823749">
    <property type="component" value="Chromosome 10"/>
</dbReference>
<evidence type="ECO:0000313" key="2">
    <source>
        <dbReference type="EMBL" id="KAG5526947.1"/>
    </source>
</evidence>
<evidence type="ECO:0000259" key="1">
    <source>
        <dbReference type="PROSITE" id="PS50006"/>
    </source>
</evidence>
<keyword evidence="3" id="KW-1185">Reference proteome</keyword>
<dbReference type="EMBL" id="JACTNZ010000010">
    <property type="protein sequence ID" value="KAG5526947.1"/>
    <property type="molecule type" value="Genomic_DNA"/>
</dbReference>
<dbReference type="SUPFAM" id="SSF81383">
    <property type="entry name" value="F-box domain"/>
    <property type="match status" value="1"/>
</dbReference>
<proteinExistence type="predicted"/>
<organism evidence="2 3">
    <name type="scientific">Rhododendron griersonianum</name>
    <dbReference type="NCBI Taxonomy" id="479676"/>
    <lineage>
        <taxon>Eukaryota</taxon>
        <taxon>Viridiplantae</taxon>
        <taxon>Streptophyta</taxon>
        <taxon>Embryophyta</taxon>
        <taxon>Tracheophyta</taxon>
        <taxon>Spermatophyta</taxon>
        <taxon>Magnoliopsida</taxon>
        <taxon>eudicotyledons</taxon>
        <taxon>Gunneridae</taxon>
        <taxon>Pentapetalae</taxon>
        <taxon>asterids</taxon>
        <taxon>Ericales</taxon>
        <taxon>Ericaceae</taxon>
        <taxon>Ericoideae</taxon>
        <taxon>Rhodoreae</taxon>
        <taxon>Rhododendron</taxon>
    </lineage>
</organism>
<sequence>MGRTVPGTICVKVQKEDSNSRDDRISQLPSELLIIILGLLPFAKAASTCVLSKRWKYLWTFVKCLNFDFQKKLIPILRDPELGEVERPRYISLVNRVLQLHQGSHINEFKVNFPLAWNNSCDIDQWITFAITKRVQSLELDLQGSRIGVPPFPHGSPRYSFPEKVYSYIKSPCGLSCINCLTQLSLKFINVTGELVEHFLCNCPLLERLCVRGSKQLSKLRVIGPSLRLKFLEISACDCLESVDIYAPNLASFICLEMHARTQILVSYAPLLVDVTLGMPTVSLGTIERYFFKLESLCFSQLESLTLCMRLFRVSVYFLFQLVISLILVNCTLSHFPELTNLKNLKLEVFASAGISFPDWTCLIKKSPSLHKFTLQIFYDVIYFLCSAPPLSPPTYSIVLGCNSKISPAVDVDLSSLGGGLKNISRRHARILEEITAVEVVRNVRRRLICPLDKPKGVTDGESGELGSHRRKWGNIQEPSKCIHKSLKVVEFVGNFDVDLAMYFIQNAITLQKIIVDCRQAFIPEREEFYKDDEWTEKSRNRALELKRMLPLGVELIIL</sequence>
<dbReference type="Pfam" id="PF23622">
    <property type="entry name" value="LRR_At1g61320_AtMIF1"/>
    <property type="match status" value="1"/>
</dbReference>
<dbReference type="PANTHER" id="PTHR34145:SF68">
    <property type="entry name" value="FBD DOMAIN-CONTAINING PROTEIN"/>
    <property type="match status" value="1"/>
</dbReference>
<dbReference type="InterPro" id="IPR001810">
    <property type="entry name" value="F-box_dom"/>
</dbReference>
<dbReference type="InterPro" id="IPR000253">
    <property type="entry name" value="FHA_dom"/>
</dbReference>